<dbReference type="Proteomes" id="UP000231019">
    <property type="component" value="Unassembled WGS sequence"/>
</dbReference>
<organism evidence="3 4">
    <name type="scientific">bacterium (Candidatus Blackallbacteria) CG17_big_fil_post_rev_8_21_14_2_50_48_46</name>
    <dbReference type="NCBI Taxonomy" id="2014261"/>
    <lineage>
        <taxon>Bacteria</taxon>
        <taxon>Candidatus Blackallbacteria</taxon>
    </lineage>
</organism>
<dbReference type="EMBL" id="PFFQ01000053">
    <property type="protein sequence ID" value="PIW15427.1"/>
    <property type="molecule type" value="Genomic_DNA"/>
</dbReference>
<dbReference type="PANTHER" id="PTHR46229">
    <property type="entry name" value="BOLA TRANSCRIPTION REGULATOR"/>
    <property type="match status" value="1"/>
</dbReference>
<evidence type="ECO:0000256" key="1">
    <source>
        <dbReference type="ARBA" id="ARBA00005578"/>
    </source>
</evidence>
<evidence type="ECO:0000313" key="3">
    <source>
        <dbReference type="EMBL" id="PIW15427.1"/>
    </source>
</evidence>
<dbReference type="Pfam" id="PF01722">
    <property type="entry name" value="BolA"/>
    <property type="match status" value="1"/>
</dbReference>
<dbReference type="Gene3D" id="3.10.20.90">
    <property type="entry name" value="Phosphatidylinositol 3-kinase Catalytic Subunit, Chain A, domain 1"/>
    <property type="match status" value="1"/>
</dbReference>
<proteinExistence type="inferred from homology"/>
<dbReference type="InterPro" id="IPR036065">
    <property type="entry name" value="BolA-like_sf"/>
</dbReference>
<dbReference type="InterPro" id="IPR050961">
    <property type="entry name" value="BolA/IbaG_stress_morph_reg"/>
</dbReference>
<sequence length="105" mass="11485">MQVQHDLESRLSEALAPLHLEVLNESHKHSGPAGDSHFKVIAVSDHFEGQNRVARHRQINALLADLIGQPIHALSLQLFTPSEWAARAEVALPSPPCRGGSKHAH</sequence>
<gene>
    <name evidence="3" type="ORF">COW36_18610</name>
</gene>
<dbReference type="AlphaFoldDB" id="A0A2M7G1L8"/>
<dbReference type="InterPro" id="IPR002634">
    <property type="entry name" value="BolA"/>
</dbReference>
<name>A0A2M7G1L8_9BACT</name>
<comment type="caution">
    <text evidence="3">The sequence shown here is derived from an EMBL/GenBank/DDBJ whole genome shotgun (WGS) entry which is preliminary data.</text>
</comment>
<reference evidence="3 4" key="1">
    <citation type="submission" date="2017-09" db="EMBL/GenBank/DDBJ databases">
        <title>Depth-based differentiation of microbial function through sediment-hosted aquifers and enrichment of novel symbionts in the deep terrestrial subsurface.</title>
        <authorList>
            <person name="Probst A.J."/>
            <person name="Ladd B."/>
            <person name="Jarett J.K."/>
            <person name="Geller-Mcgrath D.E."/>
            <person name="Sieber C.M."/>
            <person name="Emerson J.B."/>
            <person name="Anantharaman K."/>
            <person name="Thomas B.C."/>
            <person name="Malmstrom R."/>
            <person name="Stieglmeier M."/>
            <person name="Klingl A."/>
            <person name="Woyke T."/>
            <person name="Ryan C.M."/>
            <person name="Banfield J.F."/>
        </authorList>
    </citation>
    <scope>NUCLEOTIDE SEQUENCE [LARGE SCALE GENOMIC DNA]</scope>
    <source>
        <strain evidence="3">CG17_big_fil_post_rev_8_21_14_2_50_48_46</strain>
    </source>
</reference>
<evidence type="ECO:0000256" key="2">
    <source>
        <dbReference type="RuleBase" id="RU003860"/>
    </source>
</evidence>
<evidence type="ECO:0000313" key="4">
    <source>
        <dbReference type="Proteomes" id="UP000231019"/>
    </source>
</evidence>
<dbReference type="PIRSF" id="PIRSF003113">
    <property type="entry name" value="BolA"/>
    <property type="match status" value="1"/>
</dbReference>
<dbReference type="SUPFAM" id="SSF82657">
    <property type="entry name" value="BolA-like"/>
    <property type="match status" value="1"/>
</dbReference>
<protein>
    <submittedName>
        <fullName evidence="3">Transcriptional regulator</fullName>
    </submittedName>
</protein>
<dbReference type="PANTHER" id="PTHR46229:SF2">
    <property type="entry name" value="BOLA-LIKE PROTEIN 1"/>
    <property type="match status" value="1"/>
</dbReference>
<accession>A0A2M7G1L8</accession>
<comment type="similarity">
    <text evidence="1 2">Belongs to the BolA/IbaG family.</text>
</comment>